<organism evidence="8 9">
    <name type="scientific">Actinokineospora iranica</name>
    <dbReference type="NCBI Taxonomy" id="1271860"/>
    <lineage>
        <taxon>Bacteria</taxon>
        <taxon>Bacillati</taxon>
        <taxon>Actinomycetota</taxon>
        <taxon>Actinomycetes</taxon>
        <taxon>Pseudonocardiales</taxon>
        <taxon>Pseudonocardiaceae</taxon>
        <taxon>Actinokineospora</taxon>
    </lineage>
</organism>
<dbReference type="EMBL" id="FMZZ01000004">
    <property type="protein sequence ID" value="SDC79178.1"/>
    <property type="molecule type" value="Genomic_DNA"/>
</dbReference>
<keyword evidence="6 7" id="KW-0472">Membrane</keyword>
<evidence type="ECO:0000256" key="3">
    <source>
        <dbReference type="ARBA" id="ARBA00022475"/>
    </source>
</evidence>
<dbReference type="AlphaFoldDB" id="A0A1G6PGM2"/>
<dbReference type="InterPro" id="IPR051907">
    <property type="entry name" value="DoxX-like_oxidoreductase"/>
</dbReference>
<dbReference type="RefSeq" id="WP_091449936.1">
    <property type="nucleotide sequence ID" value="NZ_FMZZ01000004.1"/>
</dbReference>
<sequence length="140" mass="14979">MDLFDRTKAHVLALFRIVIGLLFAAHGAATLFDVLGGPQSGHVPEFGAWPGWWAAAIQLVGGALVLLGLGTRAAALVCSGSMAYAYFVAHQPQSLWPLQNGGELSAMFCWSFLLVVFFGPGKWAMDALFDRTRERAAVAA</sequence>
<keyword evidence="5 7" id="KW-1133">Transmembrane helix</keyword>
<accession>A0A1G6PGM2</accession>
<comment type="subcellular location">
    <subcellularLocation>
        <location evidence="1">Cell membrane</location>
        <topology evidence="1">Multi-pass membrane protein</topology>
    </subcellularLocation>
</comment>
<evidence type="ECO:0000256" key="2">
    <source>
        <dbReference type="ARBA" id="ARBA00006679"/>
    </source>
</evidence>
<keyword evidence="4 7" id="KW-0812">Transmembrane</keyword>
<name>A0A1G6PGM2_9PSEU</name>
<evidence type="ECO:0000313" key="8">
    <source>
        <dbReference type="EMBL" id="SDC79178.1"/>
    </source>
</evidence>
<dbReference type="Proteomes" id="UP000199501">
    <property type="component" value="Unassembled WGS sequence"/>
</dbReference>
<feature type="transmembrane region" description="Helical" evidence="7">
    <location>
        <begin position="74"/>
        <end position="92"/>
    </location>
</feature>
<reference evidence="9" key="1">
    <citation type="submission" date="2016-10" db="EMBL/GenBank/DDBJ databases">
        <authorList>
            <person name="Varghese N."/>
            <person name="Submissions S."/>
        </authorList>
    </citation>
    <scope>NUCLEOTIDE SEQUENCE [LARGE SCALE GENOMIC DNA]</scope>
    <source>
        <strain evidence="9">IBRC-M 10403</strain>
    </source>
</reference>
<feature type="transmembrane region" description="Helical" evidence="7">
    <location>
        <begin position="52"/>
        <end position="69"/>
    </location>
</feature>
<evidence type="ECO:0000256" key="4">
    <source>
        <dbReference type="ARBA" id="ARBA00022692"/>
    </source>
</evidence>
<dbReference type="GO" id="GO:0005886">
    <property type="term" value="C:plasma membrane"/>
    <property type="evidence" value="ECO:0007669"/>
    <property type="project" value="UniProtKB-SubCell"/>
</dbReference>
<keyword evidence="3" id="KW-1003">Cell membrane</keyword>
<dbReference type="PANTHER" id="PTHR33452">
    <property type="entry name" value="OXIDOREDUCTASE CATD-RELATED"/>
    <property type="match status" value="1"/>
</dbReference>
<proteinExistence type="inferred from homology"/>
<evidence type="ECO:0000256" key="1">
    <source>
        <dbReference type="ARBA" id="ARBA00004651"/>
    </source>
</evidence>
<feature type="transmembrane region" description="Helical" evidence="7">
    <location>
        <begin position="104"/>
        <end position="125"/>
    </location>
</feature>
<gene>
    <name evidence="8" type="ORF">SAMN05216174_104288</name>
</gene>
<dbReference type="InterPro" id="IPR032808">
    <property type="entry name" value="DoxX"/>
</dbReference>
<evidence type="ECO:0000256" key="5">
    <source>
        <dbReference type="ARBA" id="ARBA00022989"/>
    </source>
</evidence>
<comment type="similarity">
    <text evidence="2">Belongs to the DoxX family.</text>
</comment>
<evidence type="ECO:0000256" key="7">
    <source>
        <dbReference type="SAM" id="Phobius"/>
    </source>
</evidence>
<keyword evidence="9" id="KW-1185">Reference proteome</keyword>
<dbReference type="OrthoDB" id="9808524at2"/>
<evidence type="ECO:0000256" key="6">
    <source>
        <dbReference type="ARBA" id="ARBA00023136"/>
    </source>
</evidence>
<dbReference type="Pfam" id="PF07681">
    <property type="entry name" value="DoxX"/>
    <property type="match status" value="1"/>
</dbReference>
<feature type="transmembrane region" description="Helical" evidence="7">
    <location>
        <begin position="12"/>
        <end position="32"/>
    </location>
</feature>
<evidence type="ECO:0000313" key="9">
    <source>
        <dbReference type="Proteomes" id="UP000199501"/>
    </source>
</evidence>
<dbReference type="PANTHER" id="PTHR33452:SF4">
    <property type="entry name" value="BLL4328 PROTEIN"/>
    <property type="match status" value="1"/>
</dbReference>
<protein>
    <submittedName>
        <fullName evidence="8">Putative oxidoreductase</fullName>
    </submittedName>
</protein>